<sequence>MSGFRLSPSARADVREIWFDTSDTWSEAQADRYMAHIESTCAKLAAGELTGRSAGEFRKTILRSRWSLTSPSTNRGTGQAN</sequence>
<organism evidence="2">
    <name type="scientific">Mesorhizobium sp. WSM2240</name>
    <dbReference type="NCBI Taxonomy" id="3228851"/>
    <lineage>
        <taxon>Bacteria</taxon>
        <taxon>Pseudomonadati</taxon>
        <taxon>Pseudomonadota</taxon>
        <taxon>Alphaproteobacteria</taxon>
        <taxon>Hyphomicrobiales</taxon>
        <taxon>Phyllobacteriaceae</taxon>
        <taxon>Mesorhizobium</taxon>
    </lineage>
</organism>
<dbReference type="EMBL" id="CP159253">
    <property type="protein sequence ID" value="XCG47809.1"/>
    <property type="molecule type" value="Genomic_DNA"/>
</dbReference>
<dbReference type="AlphaFoldDB" id="A0AAU8CLR6"/>
<accession>A0AAU8CLR6</accession>
<dbReference type="InterPro" id="IPR035093">
    <property type="entry name" value="RelE/ParE_toxin_dom_sf"/>
</dbReference>
<proteinExistence type="predicted"/>
<protein>
    <submittedName>
        <fullName evidence="2">Type II toxin-antitoxin system RelE/ParE family toxin</fullName>
    </submittedName>
</protein>
<gene>
    <name evidence="2" type="ORF">ABVK50_21460</name>
</gene>
<dbReference type="RefSeq" id="WP_353644650.1">
    <property type="nucleotide sequence ID" value="NZ_CP159253.1"/>
</dbReference>
<dbReference type="InterPro" id="IPR007712">
    <property type="entry name" value="RelE/ParE_toxin"/>
</dbReference>
<keyword evidence="1" id="KW-1277">Toxin-antitoxin system</keyword>
<dbReference type="Pfam" id="PF05016">
    <property type="entry name" value="ParE_toxin"/>
    <property type="match status" value="1"/>
</dbReference>
<dbReference type="Gene3D" id="3.30.2310.20">
    <property type="entry name" value="RelE-like"/>
    <property type="match status" value="1"/>
</dbReference>
<evidence type="ECO:0000313" key="2">
    <source>
        <dbReference type="EMBL" id="XCG47809.1"/>
    </source>
</evidence>
<reference evidence="2" key="1">
    <citation type="submission" date="2024-06" db="EMBL/GenBank/DDBJ databases">
        <title>Mesorhizobium karijinii sp. nov., a symbiont of the iconic Swainsona formosa from arid Australia.</title>
        <authorList>
            <person name="Hill Y.J."/>
            <person name="Watkin E.L.J."/>
            <person name="O'Hara G.W."/>
            <person name="Terpolilli J."/>
            <person name="Tye M.L."/>
            <person name="Kohlmeier M.G."/>
        </authorList>
    </citation>
    <scope>NUCLEOTIDE SEQUENCE</scope>
    <source>
        <strain evidence="2">WSM2240</strain>
    </source>
</reference>
<evidence type="ECO:0000256" key="1">
    <source>
        <dbReference type="ARBA" id="ARBA00022649"/>
    </source>
</evidence>
<name>A0AAU8CLR6_9HYPH</name>